<dbReference type="AlphaFoldDB" id="A0A2A6BEX9"/>
<dbReference type="Proteomes" id="UP000005239">
    <property type="component" value="Unassembled WGS sequence"/>
</dbReference>
<reference evidence="2" key="1">
    <citation type="journal article" date="2008" name="Nat. Genet.">
        <title>The Pristionchus pacificus genome provides a unique perspective on nematode lifestyle and parasitism.</title>
        <authorList>
            <person name="Dieterich C."/>
            <person name="Clifton S.W."/>
            <person name="Schuster L.N."/>
            <person name="Chinwalla A."/>
            <person name="Delehaunty K."/>
            <person name="Dinkelacker I."/>
            <person name="Fulton L."/>
            <person name="Fulton R."/>
            <person name="Godfrey J."/>
            <person name="Minx P."/>
            <person name="Mitreva M."/>
            <person name="Roeseler W."/>
            <person name="Tian H."/>
            <person name="Witte H."/>
            <person name="Yang S.P."/>
            <person name="Wilson R.K."/>
            <person name="Sommer R.J."/>
        </authorList>
    </citation>
    <scope>NUCLEOTIDE SEQUENCE [LARGE SCALE GENOMIC DNA]</scope>
    <source>
        <strain evidence="2">PS312</strain>
    </source>
</reference>
<gene>
    <name evidence="1" type="primary">WBGene00275451</name>
</gene>
<accession>A0A8R1YV60</accession>
<proteinExistence type="predicted"/>
<sequence length="60" mass="6669">MSSVRRISYQIGRWIPLPYKHSTTAAIAGFVLRCDCGNEKESGVHACELGVTNFTLVQKK</sequence>
<organism evidence="1 2">
    <name type="scientific">Pristionchus pacificus</name>
    <name type="common">Parasitic nematode worm</name>
    <dbReference type="NCBI Taxonomy" id="54126"/>
    <lineage>
        <taxon>Eukaryota</taxon>
        <taxon>Metazoa</taxon>
        <taxon>Ecdysozoa</taxon>
        <taxon>Nematoda</taxon>
        <taxon>Chromadorea</taxon>
        <taxon>Rhabditida</taxon>
        <taxon>Rhabditina</taxon>
        <taxon>Diplogasteromorpha</taxon>
        <taxon>Diplogasteroidea</taxon>
        <taxon>Neodiplogasteridae</taxon>
        <taxon>Pristionchus</taxon>
    </lineage>
</organism>
<evidence type="ECO:0000313" key="2">
    <source>
        <dbReference type="Proteomes" id="UP000005239"/>
    </source>
</evidence>
<protein>
    <submittedName>
        <fullName evidence="1">Uncharacterized protein</fullName>
    </submittedName>
</protein>
<evidence type="ECO:0000313" key="1">
    <source>
        <dbReference type="EnsemblMetazoa" id="PPA37082.1"/>
    </source>
</evidence>
<accession>A0A2A6BEX9</accession>
<reference evidence="1" key="2">
    <citation type="submission" date="2022-06" db="UniProtKB">
        <authorList>
            <consortium name="EnsemblMetazoa"/>
        </authorList>
    </citation>
    <scope>IDENTIFICATION</scope>
    <source>
        <strain evidence="1">PS312</strain>
    </source>
</reference>
<dbReference type="EnsemblMetazoa" id="PPA37082.1">
    <property type="protein sequence ID" value="PPA37082.1"/>
    <property type="gene ID" value="WBGene00275451"/>
</dbReference>
<keyword evidence="2" id="KW-1185">Reference proteome</keyword>
<name>A0A2A6BEX9_PRIPA</name>